<evidence type="ECO:0000313" key="3">
    <source>
        <dbReference type="Proteomes" id="UP000467193"/>
    </source>
</evidence>
<proteinExistence type="predicted"/>
<protein>
    <submittedName>
        <fullName evidence="2">Uncharacterized protein</fullName>
    </submittedName>
</protein>
<dbReference type="PROSITE" id="PS51257">
    <property type="entry name" value="PROKAR_LIPOPROTEIN"/>
    <property type="match status" value="1"/>
</dbReference>
<dbReference type="EMBL" id="AP022588">
    <property type="protein sequence ID" value="BBY28625.1"/>
    <property type="molecule type" value="Genomic_DNA"/>
</dbReference>
<evidence type="ECO:0000256" key="1">
    <source>
        <dbReference type="SAM" id="MobiDB-lite"/>
    </source>
</evidence>
<feature type="region of interest" description="Disordered" evidence="1">
    <location>
        <begin position="44"/>
        <end position="69"/>
    </location>
</feature>
<dbReference type="AlphaFoldDB" id="A0A7I7QQR6"/>
<evidence type="ECO:0000313" key="2">
    <source>
        <dbReference type="EMBL" id="BBY28625.1"/>
    </source>
</evidence>
<gene>
    <name evidence="2" type="ORF">MSEDJ_27210</name>
</gene>
<accession>A0A7I7QQR6</accession>
<dbReference type="Proteomes" id="UP000467193">
    <property type="component" value="Chromosome"/>
</dbReference>
<organism evidence="2 3">
    <name type="scientific">Mycolicibacterium sediminis</name>
    <dbReference type="NCBI Taxonomy" id="1286180"/>
    <lineage>
        <taxon>Bacteria</taxon>
        <taxon>Bacillati</taxon>
        <taxon>Actinomycetota</taxon>
        <taxon>Actinomycetes</taxon>
        <taxon>Mycobacteriales</taxon>
        <taxon>Mycobacteriaceae</taxon>
        <taxon>Mycolicibacterium</taxon>
    </lineage>
</organism>
<sequence>MLTPHRLLAALSLLLVIAVAVGCNRQSVAEPPLIGEARLSMAGLADGPPPPTFGPGPATLAADPPSDPGAQLRIAGGRLTNDPSGPGRAAGYYTSADLGGPITRIGARWTFAPRGGSQGAMALVVSRNGLNLPFSVHLNITPKFWSFGVWPAGGGPGTGLQTLGYEQFDVPLAQDGTTEHETQVVIEGERVDVTLPDGEHRVIRDPRIAEWAGSFATFEVYADNAMTDSRAGFTDVWAESRDVG</sequence>
<keyword evidence="3" id="KW-1185">Reference proteome</keyword>
<reference evidence="2 3" key="1">
    <citation type="journal article" date="2019" name="Emerg. Microbes Infect.">
        <title>Comprehensive subspecies identification of 175 nontuberculous mycobacteria species based on 7547 genomic profiles.</title>
        <authorList>
            <person name="Matsumoto Y."/>
            <person name="Kinjo T."/>
            <person name="Motooka D."/>
            <person name="Nabeya D."/>
            <person name="Jung N."/>
            <person name="Uechi K."/>
            <person name="Horii T."/>
            <person name="Iida T."/>
            <person name="Fujita J."/>
            <person name="Nakamura S."/>
        </authorList>
    </citation>
    <scope>NUCLEOTIDE SEQUENCE [LARGE SCALE GENOMIC DNA]</scope>
    <source>
        <strain evidence="2 3">JCM 17899</strain>
    </source>
</reference>
<dbReference type="KEGG" id="msei:MSEDJ_27210"/>
<name>A0A7I7QQR6_9MYCO</name>